<organism evidence="3 6">
    <name type="scientific">Streptomyces radicis</name>
    <dbReference type="NCBI Taxonomy" id="1750517"/>
    <lineage>
        <taxon>Bacteria</taxon>
        <taxon>Bacillati</taxon>
        <taxon>Actinomycetota</taxon>
        <taxon>Actinomycetes</taxon>
        <taxon>Kitasatosporales</taxon>
        <taxon>Streptomycetaceae</taxon>
        <taxon>Streptomyces</taxon>
    </lineage>
</organism>
<dbReference type="EMBL" id="RBDX01000004">
    <property type="protein sequence ID" value="RKN11099.1"/>
    <property type="molecule type" value="Genomic_DNA"/>
</dbReference>
<evidence type="ECO:0000313" key="3">
    <source>
        <dbReference type="EMBL" id="RKN11099.1"/>
    </source>
</evidence>
<feature type="domain" description="UspA" evidence="2">
    <location>
        <begin position="3"/>
        <end position="139"/>
    </location>
</feature>
<evidence type="ECO:0000313" key="5">
    <source>
        <dbReference type="Proteomes" id="UP000268652"/>
    </source>
</evidence>
<dbReference type="Proteomes" id="UP000268652">
    <property type="component" value="Unassembled WGS sequence"/>
</dbReference>
<dbReference type="InterPro" id="IPR014729">
    <property type="entry name" value="Rossmann-like_a/b/a_fold"/>
</dbReference>
<comment type="similarity">
    <text evidence="1">Belongs to the universal stress protein A family.</text>
</comment>
<dbReference type="InterPro" id="IPR006015">
    <property type="entry name" value="Universal_stress_UspA"/>
</dbReference>
<evidence type="ECO:0000313" key="4">
    <source>
        <dbReference type="EMBL" id="RKN25419.1"/>
    </source>
</evidence>
<proteinExistence type="inferred from homology"/>
<accession>A0A3A9WEA0</accession>
<name>A0A3A9WEA0_9ACTN</name>
<dbReference type="Gene3D" id="3.40.50.620">
    <property type="entry name" value="HUPs"/>
    <property type="match status" value="2"/>
</dbReference>
<dbReference type="RefSeq" id="WP_120696419.1">
    <property type="nucleotide sequence ID" value="NZ_RBDX01000004.1"/>
</dbReference>
<gene>
    <name evidence="4" type="ORF">D7318_08205</name>
    <name evidence="3" type="ORF">D7319_07350</name>
</gene>
<dbReference type="Pfam" id="PF00582">
    <property type="entry name" value="Usp"/>
    <property type="match status" value="2"/>
</dbReference>
<comment type="caution">
    <text evidence="3">The sequence shown here is derived from an EMBL/GenBank/DDBJ whole genome shotgun (WGS) entry which is preliminary data.</text>
</comment>
<dbReference type="AlphaFoldDB" id="A0A3A9WEA0"/>
<dbReference type="PANTHER" id="PTHR46268:SF6">
    <property type="entry name" value="UNIVERSAL STRESS PROTEIN UP12"/>
    <property type="match status" value="1"/>
</dbReference>
<reference evidence="5 6" key="1">
    <citation type="submission" date="2018-09" db="EMBL/GenBank/DDBJ databases">
        <title>Streptomyces sp. nov. DS1-2, an endophytic actinomycete isolated from roots of Dendrobium scabrilingue.</title>
        <authorList>
            <person name="Kuncharoen N."/>
            <person name="Kudo T."/>
            <person name="Ohkuma M."/>
            <person name="Yuki M."/>
            <person name="Tanasupawat S."/>
        </authorList>
    </citation>
    <scope>NUCLEOTIDE SEQUENCE [LARGE SCALE GENOMIC DNA]</scope>
    <source>
        <strain evidence="3 6">AZ1-7</strain>
        <strain evidence="4 5">DS1-2</strain>
    </source>
</reference>
<dbReference type="InterPro" id="IPR006016">
    <property type="entry name" value="UspA"/>
</dbReference>
<dbReference type="Proteomes" id="UP000275024">
    <property type="component" value="Unassembled WGS sequence"/>
</dbReference>
<keyword evidence="5" id="KW-1185">Reference proteome</keyword>
<protein>
    <submittedName>
        <fullName evidence="3">Universal stress protein</fullName>
    </submittedName>
</protein>
<dbReference type="PANTHER" id="PTHR46268">
    <property type="entry name" value="STRESS RESPONSE PROTEIN NHAX"/>
    <property type="match status" value="1"/>
</dbReference>
<evidence type="ECO:0000259" key="2">
    <source>
        <dbReference type="Pfam" id="PF00582"/>
    </source>
</evidence>
<dbReference type="OrthoDB" id="3174546at2"/>
<feature type="domain" description="UspA" evidence="2">
    <location>
        <begin position="151"/>
        <end position="274"/>
    </location>
</feature>
<dbReference type="SUPFAM" id="SSF52402">
    <property type="entry name" value="Adenine nucleotide alpha hydrolases-like"/>
    <property type="match status" value="2"/>
</dbReference>
<dbReference type="PRINTS" id="PR01438">
    <property type="entry name" value="UNVRSLSTRESS"/>
</dbReference>
<sequence>MEHPIVVGVDGSDPSLDAVDWAVEAAARHGHALRTVHGSMWNRYEAANPSVSVDRVAGDVMGHDIASVAESRARARRDDVALSCEVFADDPVDVLVRESEEASMVVVGNRGRGPVMGALLGSTGLGVAARATCPVVVVRGTAANREGRNGTVLLALDGTAQGLRAAQFAFDDARARGSDVAAVHVRTPERAAPDGEERDLLDEALAGASGTSDVPVRLDTVEDSPRHALLSAAEEADLLVLGAHRRRSGIPGLQLGLLSHALLSTSPCPVAVVPEA</sequence>
<evidence type="ECO:0000313" key="6">
    <source>
        <dbReference type="Proteomes" id="UP000275024"/>
    </source>
</evidence>
<dbReference type="EMBL" id="RBDY01000004">
    <property type="protein sequence ID" value="RKN25419.1"/>
    <property type="molecule type" value="Genomic_DNA"/>
</dbReference>
<evidence type="ECO:0000256" key="1">
    <source>
        <dbReference type="ARBA" id="ARBA00008791"/>
    </source>
</evidence>